<evidence type="ECO:0000256" key="6">
    <source>
        <dbReference type="ARBA" id="ARBA00023136"/>
    </source>
</evidence>
<sequence length="426" mass="44262">MVGPRPSWARRRSRKSWRRSMSEAGASFGYVALDEGGRRRRGVVVARDEAGAFAALKGQGLMPVSVRPTRANSPESRGRGGGALNPRDVARLISDLAALLRAGADIRSALTIVATRNPSRALQEIVKSVSRDVSGGEAMDRVLERRLGPSYAFVAALAAAGEASGDLAGGLERGAEMLQARIALRDQLVSTLSYPTFVAVTAVVAFVVILTMVVPSVAPLAEAPGAEPSFAMRSLLGASAFLRGNGLWLLLIAGGGAAAAAFAGWTGLLSRLLDRAFIDGPWRRTSRALVYGGFAIALGGILSAGAPMGEALRLSLRAVRSDVARRRLEPISKAVRQGETLSNALGRTQGFPQPIAGLAFIGEETGALGPMLARAGRLEEEAAMKRIEAAGRMLGPLLIVVLGGLIGLMMAALLTGVSGLGDAALN</sequence>
<feature type="domain" description="Type II secretion system protein GspF" evidence="9">
    <location>
        <begin position="294"/>
        <end position="414"/>
    </location>
</feature>
<reference evidence="10 11" key="1">
    <citation type="submission" date="2017-10" db="EMBL/GenBank/DDBJ databases">
        <title>Genome sequence of Caulobacter mirabilis FWC38.</title>
        <authorList>
            <person name="Fiebig A."/>
            <person name="Crosson S."/>
        </authorList>
    </citation>
    <scope>NUCLEOTIDE SEQUENCE [LARGE SCALE GENOMIC DNA]</scope>
    <source>
        <strain evidence="10 11">FWC 38</strain>
    </source>
</reference>
<evidence type="ECO:0000256" key="3">
    <source>
        <dbReference type="ARBA" id="ARBA00022475"/>
    </source>
</evidence>
<dbReference type="Gene3D" id="1.20.81.30">
    <property type="entry name" value="Type II secretion system (T2SS), domain F"/>
    <property type="match status" value="2"/>
</dbReference>
<dbReference type="InterPro" id="IPR018076">
    <property type="entry name" value="T2SS_GspF_dom"/>
</dbReference>
<dbReference type="OrthoDB" id="9805682at2"/>
<organism evidence="10 11">
    <name type="scientific">Caulobacter mirabilis</name>
    <dbReference type="NCBI Taxonomy" id="69666"/>
    <lineage>
        <taxon>Bacteria</taxon>
        <taxon>Pseudomonadati</taxon>
        <taxon>Pseudomonadota</taxon>
        <taxon>Alphaproteobacteria</taxon>
        <taxon>Caulobacterales</taxon>
        <taxon>Caulobacteraceae</taxon>
        <taxon>Caulobacter</taxon>
    </lineage>
</organism>
<dbReference type="PRINTS" id="PR00812">
    <property type="entry name" value="BCTERIALGSPF"/>
</dbReference>
<keyword evidence="3" id="KW-1003">Cell membrane</keyword>
<keyword evidence="5 8" id="KW-1133">Transmembrane helix</keyword>
<name>A0A2D2AZJ3_9CAUL</name>
<accession>A0A2D2AZJ3</accession>
<keyword evidence="11" id="KW-1185">Reference proteome</keyword>
<feature type="domain" description="Type II secretion system protein GspF" evidence="9">
    <location>
        <begin position="93"/>
        <end position="215"/>
    </location>
</feature>
<dbReference type="KEGG" id="cmb:CSW64_13860"/>
<dbReference type="AlphaFoldDB" id="A0A2D2AZJ3"/>
<evidence type="ECO:0000256" key="7">
    <source>
        <dbReference type="SAM" id="MobiDB-lite"/>
    </source>
</evidence>
<evidence type="ECO:0000256" key="2">
    <source>
        <dbReference type="ARBA" id="ARBA00005745"/>
    </source>
</evidence>
<dbReference type="Proteomes" id="UP000228945">
    <property type="component" value="Chromosome"/>
</dbReference>
<evidence type="ECO:0000259" key="9">
    <source>
        <dbReference type="Pfam" id="PF00482"/>
    </source>
</evidence>
<dbReference type="PANTHER" id="PTHR30012">
    <property type="entry name" value="GENERAL SECRETION PATHWAY PROTEIN"/>
    <property type="match status" value="1"/>
</dbReference>
<evidence type="ECO:0000256" key="1">
    <source>
        <dbReference type="ARBA" id="ARBA00004651"/>
    </source>
</evidence>
<dbReference type="PANTHER" id="PTHR30012:SF0">
    <property type="entry name" value="TYPE II SECRETION SYSTEM PROTEIN F-RELATED"/>
    <property type="match status" value="1"/>
</dbReference>
<dbReference type="EMBL" id="CP024201">
    <property type="protein sequence ID" value="ATQ43420.1"/>
    <property type="molecule type" value="Genomic_DNA"/>
</dbReference>
<feature type="transmembrane region" description="Helical" evidence="8">
    <location>
        <begin position="247"/>
        <end position="268"/>
    </location>
</feature>
<dbReference type="InterPro" id="IPR003004">
    <property type="entry name" value="GspF/PilC"/>
</dbReference>
<evidence type="ECO:0000256" key="4">
    <source>
        <dbReference type="ARBA" id="ARBA00022692"/>
    </source>
</evidence>
<evidence type="ECO:0000313" key="11">
    <source>
        <dbReference type="Proteomes" id="UP000228945"/>
    </source>
</evidence>
<proteinExistence type="inferred from homology"/>
<evidence type="ECO:0000313" key="10">
    <source>
        <dbReference type="EMBL" id="ATQ43420.1"/>
    </source>
</evidence>
<feature type="transmembrane region" description="Helical" evidence="8">
    <location>
        <begin position="191"/>
        <end position="214"/>
    </location>
</feature>
<protein>
    <submittedName>
        <fullName evidence="10">Type II secretion protein F</fullName>
    </submittedName>
</protein>
<dbReference type="GO" id="GO:0005886">
    <property type="term" value="C:plasma membrane"/>
    <property type="evidence" value="ECO:0007669"/>
    <property type="project" value="UniProtKB-SubCell"/>
</dbReference>
<feature type="transmembrane region" description="Helical" evidence="8">
    <location>
        <begin position="288"/>
        <end position="306"/>
    </location>
</feature>
<dbReference type="InterPro" id="IPR042094">
    <property type="entry name" value="T2SS_GspF_sf"/>
</dbReference>
<evidence type="ECO:0000256" key="5">
    <source>
        <dbReference type="ARBA" id="ARBA00022989"/>
    </source>
</evidence>
<keyword evidence="4 8" id="KW-0812">Transmembrane</keyword>
<dbReference type="Pfam" id="PF00482">
    <property type="entry name" value="T2SSF"/>
    <property type="match status" value="2"/>
</dbReference>
<evidence type="ECO:0000256" key="8">
    <source>
        <dbReference type="SAM" id="Phobius"/>
    </source>
</evidence>
<comment type="subcellular location">
    <subcellularLocation>
        <location evidence="1">Cell membrane</location>
        <topology evidence="1">Multi-pass membrane protein</topology>
    </subcellularLocation>
</comment>
<keyword evidence="6 8" id="KW-0472">Membrane</keyword>
<gene>
    <name evidence="10" type="ORF">CSW64_13860</name>
</gene>
<feature type="transmembrane region" description="Helical" evidence="8">
    <location>
        <begin position="394"/>
        <end position="417"/>
    </location>
</feature>
<comment type="similarity">
    <text evidence="2">Belongs to the GSP F family.</text>
</comment>
<feature type="region of interest" description="Disordered" evidence="7">
    <location>
        <begin position="65"/>
        <end position="84"/>
    </location>
</feature>